<dbReference type="GO" id="GO:0020037">
    <property type="term" value="F:heme binding"/>
    <property type="evidence" value="ECO:0007669"/>
    <property type="project" value="InterPro"/>
</dbReference>
<evidence type="ECO:0000313" key="1">
    <source>
        <dbReference type="EMBL" id="CAA9403240.1"/>
    </source>
</evidence>
<dbReference type="AlphaFoldDB" id="A0A6J4P1F4"/>
<reference evidence="1" key="1">
    <citation type="submission" date="2020-02" db="EMBL/GenBank/DDBJ databases">
        <authorList>
            <person name="Meier V. D."/>
        </authorList>
    </citation>
    <scope>NUCLEOTIDE SEQUENCE</scope>
    <source>
        <strain evidence="1">AVDCRST_MAG64</strain>
    </source>
</reference>
<gene>
    <name evidence="1" type="ORF">AVDCRST_MAG64-1837</name>
</gene>
<organism evidence="1">
    <name type="scientific">uncultured Phycisphaerae bacterium</name>
    <dbReference type="NCBI Taxonomy" id="904963"/>
    <lineage>
        <taxon>Bacteria</taxon>
        <taxon>Pseudomonadati</taxon>
        <taxon>Planctomycetota</taxon>
        <taxon>Phycisphaerae</taxon>
        <taxon>environmental samples</taxon>
    </lineage>
</organism>
<proteinExistence type="predicted"/>
<dbReference type="EMBL" id="CADCUQ010000420">
    <property type="protein sequence ID" value="CAA9403240.1"/>
    <property type="molecule type" value="Genomic_DNA"/>
</dbReference>
<accession>A0A6J4P1F4</accession>
<dbReference type="Gene3D" id="1.10.760.10">
    <property type="entry name" value="Cytochrome c-like domain"/>
    <property type="match status" value="1"/>
</dbReference>
<dbReference type="InterPro" id="IPR036909">
    <property type="entry name" value="Cyt_c-like_dom_sf"/>
</dbReference>
<evidence type="ECO:0008006" key="2">
    <source>
        <dbReference type="Google" id="ProtNLM"/>
    </source>
</evidence>
<name>A0A6J4P1F4_9BACT</name>
<protein>
    <recommendedName>
        <fullName evidence="2">Cytochrome-c peroxidase</fullName>
    </recommendedName>
</protein>
<sequence length="43" mass="4623">NPRLSGKMKPLGLTSDEVDALVAFMEALSGEGHQDPGPKEFPR</sequence>
<dbReference type="GO" id="GO:0009055">
    <property type="term" value="F:electron transfer activity"/>
    <property type="evidence" value="ECO:0007669"/>
    <property type="project" value="InterPro"/>
</dbReference>
<feature type="non-terminal residue" evidence="1">
    <location>
        <position position="1"/>
    </location>
</feature>